<evidence type="ECO:0000313" key="2">
    <source>
        <dbReference type="Proteomes" id="UP000001542"/>
    </source>
</evidence>
<protein>
    <submittedName>
        <fullName evidence="1">Uncharacterized protein</fullName>
    </submittedName>
</protein>
<proteinExistence type="predicted"/>
<dbReference type="EMBL" id="DS113675">
    <property type="protein sequence ID" value="EAX98439.1"/>
    <property type="molecule type" value="Genomic_DNA"/>
</dbReference>
<dbReference type="InParanoid" id="A2F9G8"/>
<sequence length="149" mass="17944">MLPGMVNYPPRHYFTVSAIVTVKNEFISVMQLLNAVRVQKDYDLEYTINNNIKLSEGYIGNYYDSITYKYDVLLTLHEKDDPKILIIRSVYYIGYNDDPRNRITVYKKCDPHSIKYQYIEELRRFDIAEWHKFVYYPFEKNAPNLDEYL</sequence>
<dbReference type="RefSeq" id="XP_001311369.1">
    <property type="nucleotide sequence ID" value="XM_001311368.1"/>
</dbReference>
<dbReference type="VEuPathDB" id="TrichDB:TVAGG3_1043850"/>
<dbReference type="AlphaFoldDB" id="A2F9G8"/>
<dbReference type="KEGG" id="tva:4756231"/>
<reference evidence="1" key="2">
    <citation type="journal article" date="2007" name="Science">
        <title>Draft genome sequence of the sexually transmitted pathogen Trichomonas vaginalis.</title>
        <authorList>
            <person name="Carlton J.M."/>
            <person name="Hirt R.P."/>
            <person name="Silva J.C."/>
            <person name="Delcher A.L."/>
            <person name="Schatz M."/>
            <person name="Zhao Q."/>
            <person name="Wortman J.R."/>
            <person name="Bidwell S.L."/>
            <person name="Alsmark U.C.M."/>
            <person name="Besteiro S."/>
            <person name="Sicheritz-Ponten T."/>
            <person name="Noel C.J."/>
            <person name="Dacks J.B."/>
            <person name="Foster P.G."/>
            <person name="Simillion C."/>
            <person name="Van de Peer Y."/>
            <person name="Miranda-Saavedra D."/>
            <person name="Barton G.J."/>
            <person name="Westrop G.D."/>
            <person name="Mueller S."/>
            <person name="Dessi D."/>
            <person name="Fiori P.L."/>
            <person name="Ren Q."/>
            <person name="Paulsen I."/>
            <person name="Zhang H."/>
            <person name="Bastida-Corcuera F.D."/>
            <person name="Simoes-Barbosa A."/>
            <person name="Brown M.T."/>
            <person name="Hayes R.D."/>
            <person name="Mukherjee M."/>
            <person name="Okumura C.Y."/>
            <person name="Schneider R."/>
            <person name="Smith A.J."/>
            <person name="Vanacova S."/>
            <person name="Villalvazo M."/>
            <person name="Haas B.J."/>
            <person name="Pertea M."/>
            <person name="Feldblyum T.V."/>
            <person name="Utterback T.R."/>
            <person name="Shu C.L."/>
            <person name="Osoegawa K."/>
            <person name="de Jong P.J."/>
            <person name="Hrdy I."/>
            <person name="Horvathova L."/>
            <person name="Zubacova Z."/>
            <person name="Dolezal P."/>
            <person name="Malik S.B."/>
            <person name="Logsdon J.M. Jr."/>
            <person name="Henze K."/>
            <person name="Gupta A."/>
            <person name="Wang C.C."/>
            <person name="Dunne R.L."/>
            <person name="Upcroft J.A."/>
            <person name="Upcroft P."/>
            <person name="White O."/>
            <person name="Salzberg S.L."/>
            <person name="Tang P."/>
            <person name="Chiu C.-H."/>
            <person name="Lee Y.-S."/>
            <person name="Embley T.M."/>
            <person name="Coombs G.H."/>
            <person name="Mottram J.C."/>
            <person name="Tachezy J."/>
            <person name="Fraser-Liggett C.M."/>
            <person name="Johnson P.J."/>
        </authorList>
    </citation>
    <scope>NUCLEOTIDE SEQUENCE [LARGE SCALE GENOMIC DNA]</scope>
    <source>
        <strain evidence="1">G3</strain>
    </source>
</reference>
<organism evidence="1 2">
    <name type="scientific">Trichomonas vaginalis (strain ATCC PRA-98 / G3)</name>
    <dbReference type="NCBI Taxonomy" id="412133"/>
    <lineage>
        <taxon>Eukaryota</taxon>
        <taxon>Metamonada</taxon>
        <taxon>Parabasalia</taxon>
        <taxon>Trichomonadida</taxon>
        <taxon>Trichomonadidae</taxon>
        <taxon>Trichomonas</taxon>
    </lineage>
</organism>
<keyword evidence="2" id="KW-1185">Reference proteome</keyword>
<accession>A2F9G8</accession>
<reference evidence="1" key="1">
    <citation type="submission" date="2006-10" db="EMBL/GenBank/DDBJ databases">
        <authorList>
            <person name="Amadeo P."/>
            <person name="Zhao Q."/>
            <person name="Wortman J."/>
            <person name="Fraser-Liggett C."/>
            <person name="Carlton J."/>
        </authorList>
    </citation>
    <scope>NUCLEOTIDE SEQUENCE</scope>
    <source>
        <strain evidence="1">G3</strain>
    </source>
</reference>
<gene>
    <name evidence="1" type="ORF">TVAG_413360</name>
</gene>
<name>A2F9G8_TRIV3</name>
<dbReference type="VEuPathDB" id="TrichDB:TVAG_413360"/>
<evidence type="ECO:0000313" key="1">
    <source>
        <dbReference type="EMBL" id="EAX98439.1"/>
    </source>
</evidence>
<dbReference type="Proteomes" id="UP000001542">
    <property type="component" value="Unassembled WGS sequence"/>
</dbReference>